<organism evidence="2 3">
    <name type="scientific">Rhodosalinus halophilus</name>
    <dbReference type="NCBI Taxonomy" id="2259333"/>
    <lineage>
        <taxon>Bacteria</taxon>
        <taxon>Pseudomonadati</taxon>
        <taxon>Pseudomonadota</taxon>
        <taxon>Alphaproteobacteria</taxon>
        <taxon>Rhodobacterales</taxon>
        <taxon>Paracoccaceae</taxon>
        <taxon>Rhodosalinus</taxon>
    </lineage>
</organism>
<comment type="caution">
    <text evidence="2">The sequence shown here is derived from an EMBL/GenBank/DDBJ whole genome shotgun (WGS) entry which is preliminary data.</text>
</comment>
<proteinExistence type="predicted"/>
<dbReference type="Proteomes" id="UP000253370">
    <property type="component" value="Unassembled WGS sequence"/>
</dbReference>
<name>A0A365UDR6_9RHOB</name>
<keyword evidence="1" id="KW-0472">Membrane</keyword>
<dbReference type="RefSeq" id="WP_113287709.1">
    <property type="nucleotide sequence ID" value="NZ_QNTQ01000001.1"/>
</dbReference>
<gene>
    <name evidence="2" type="ORF">DRV85_01870</name>
</gene>
<evidence type="ECO:0000256" key="1">
    <source>
        <dbReference type="SAM" id="Phobius"/>
    </source>
</evidence>
<dbReference type="EMBL" id="QNTQ01000001">
    <property type="protein sequence ID" value="RBI87686.1"/>
    <property type="molecule type" value="Genomic_DNA"/>
</dbReference>
<dbReference type="AlphaFoldDB" id="A0A365UDR6"/>
<accession>A0A365UDR6</accession>
<keyword evidence="3" id="KW-1185">Reference proteome</keyword>
<keyword evidence="1" id="KW-1133">Transmembrane helix</keyword>
<dbReference type="OrthoDB" id="7873894at2"/>
<keyword evidence="1" id="KW-0812">Transmembrane</keyword>
<protein>
    <recommendedName>
        <fullName evidence="4">Gene transfer agent protein</fullName>
    </recommendedName>
</protein>
<reference evidence="2 3" key="1">
    <citation type="submission" date="2018-07" db="EMBL/GenBank/DDBJ databases">
        <title>Rhodosalinus sp. strain E84T genomic sequence and assembly.</title>
        <authorList>
            <person name="Liu Z.-W."/>
            <person name="Lu D.-C."/>
        </authorList>
    </citation>
    <scope>NUCLEOTIDE SEQUENCE [LARGE SCALE GENOMIC DNA]</scope>
    <source>
        <strain evidence="2 3">E84</strain>
    </source>
</reference>
<evidence type="ECO:0008006" key="4">
    <source>
        <dbReference type="Google" id="ProtNLM"/>
    </source>
</evidence>
<feature type="transmembrane region" description="Helical" evidence="1">
    <location>
        <begin position="54"/>
        <end position="74"/>
    </location>
</feature>
<evidence type="ECO:0000313" key="2">
    <source>
        <dbReference type="EMBL" id="RBI87686.1"/>
    </source>
</evidence>
<sequence length="78" mass="9002">MTDRPGERFGFEAQDCAPALRLEAHQAMARLQFETVHRRLEKIEAMMERLERRLWISVYGVVGMILAQAVQSMVQVTP</sequence>
<evidence type="ECO:0000313" key="3">
    <source>
        <dbReference type="Proteomes" id="UP000253370"/>
    </source>
</evidence>